<dbReference type="Proteomes" id="UP000827889">
    <property type="component" value="Chromosome 4"/>
</dbReference>
<dbReference type="InterPro" id="IPR027329">
    <property type="entry name" value="TPX2_C"/>
</dbReference>
<evidence type="ECO:0000256" key="3">
    <source>
        <dbReference type="ARBA" id="ARBA00022490"/>
    </source>
</evidence>
<dbReference type="RefSeq" id="XP_048133603.1">
    <property type="nucleotide sequence ID" value="XM_048277646.1"/>
</dbReference>
<feature type="region of interest" description="Disordered" evidence="6">
    <location>
        <begin position="318"/>
        <end position="439"/>
    </location>
</feature>
<proteinExistence type="inferred from homology"/>
<evidence type="ECO:0000256" key="2">
    <source>
        <dbReference type="ARBA" id="ARBA00005885"/>
    </source>
</evidence>
<comment type="similarity">
    <text evidence="2">Belongs to the TPX2 family.</text>
</comment>
<feature type="domain" description="TPX2 C-terminal" evidence="7">
    <location>
        <begin position="265"/>
        <end position="340"/>
    </location>
</feature>
<evidence type="ECO:0000256" key="4">
    <source>
        <dbReference type="ARBA" id="ARBA00022701"/>
    </source>
</evidence>
<evidence type="ECO:0000313" key="8">
    <source>
        <dbReference type="Proteomes" id="UP000827889"/>
    </source>
</evidence>
<feature type="compositionally biased region" description="Basic residues" evidence="6">
    <location>
        <begin position="346"/>
        <end position="355"/>
    </location>
</feature>
<dbReference type="Pfam" id="PF06886">
    <property type="entry name" value="TPX2"/>
    <property type="match status" value="1"/>
</dbReference>
<feature type="region of interest" description="Disordered" evidence="6">
    <location>
        <begin position="463"/>
        <end position="490"/>
    </location>
</feature>
<sequence>MIASDPQKMSPFCIFELLGELTQCIRNLIWVFAFCCSMKKKQLSFERKVYNTMDYEDVMPSNGFESVHQNGMHGQILNDREDAIAVSDANVVAETADLVAIEASLHEFKLDASGNNNNFSSGCAREIDGSKTHKDGEAVTGDKLKNSGPQKIEGKKINGKLPNTKVTSTIGARKSKDGKNLEAVGLSSRTKQPAVSQSFNERKTQSKHGGKSDAASSESFIEKTKIKASKKGSIDKPEADAQSSSSPTAGDSKPCRVGALPNYGFSFRCDQRAEKRKEFYTKLEEKIHAKEIERTTLQEKSKESQEAEIKMLRKSLTFKATPMPSFYQEPPPAKAELKKVPPTRAKSPKLGRRKTSKVDESEENGGGASRRSGRLSLDEKVFRDNPPKGPSPANSKKPLRKSLPKLPSEKTTSSGGMAKTAKAKDAEGMNLSSTRMEEKLDTLTEMYEAAADNQEQEAIPTAESNAMHVHSETMLPVQEEQPKPTFVEEP</sequence>
<evidence type="ECO:0000256" key="5">
    <source>
        <dbReference type="ARBA" id="ARBA00023212"/>
    </source>
</evidence>
<feature type="compositionally biased region" description="Polar residues" evidence="6">
    <location>
        <begin position="187"/>
        <end position="199"/>
    </location>
</feature>
<evidence type="ECO:0000256" key="6">
    <source>
        <dbReference type="SAM" id="MobiDB-lite"/>
    </source>
</evidence>
<evidence type="ECO:0000313" key="9">
    <source>
        <dbReference type="RefSeq" id="XP_048133603.1"/>
    </source>
</evidence>
<keyword evidence="8" id="KW-1185">Reference proteome</keyword>
<feature type="compositionally biased region" description="Basic and acidic residues" evidence="6">
    <location>
        <begin position="125"/>
        <end position="145"/>
    </location>
</feature>
<feature type="region of interest" description="Disordered" evidence="6">
    <location>
        <begin position="124"/>
        <end position="257"/>
    </location>
</feature>
<dbReference type="PANTHER" id="PTHR31358">
    <property type="entry name" value="PROTEIN WVD2-LIKE 4"/>
    <property type="match status" value="1"/>
</dbReference>
<protein>
    <submittedName>
        <fullName evidence="9">Protein WVD2-like 5 isoform X1</fullName>
    </submittedName>
</protein>
<dbReference type="GeneID" id="115753736"/>
<name>A0ABM3HAH9_9MYRT</name>
<gene>
    <name evidence="9" type="primary">LOC115753736</name>
</gene>
<reference evidence="9" key="1">
    <citation type="submission" date="2025-08" db="UniProtKB">
        <authorList>
            <consortium name="RefSeq"/>
        </authorList>
    </citation>
    <scope>IDENTIFICATION</scope>
    <source>
        <tissue evidence="9">Leaf</tissue>
    </source>
</reference>
<dbReference type="PANTHER" id="PTHR31358:SF29">
    <property type="entry name" value="PROTEIN WVD2-LIKE 5-RELATED"/>
    <property type="match status" value="1"/>
</dbReference>
<evidence type="ECO:0000259" key="7">
    <source>
        <dbReference type="Pfam" id="PF06886"/>
    </source>
</evidence>
<comment type="subcellular location">
    <subcellularLocation>
        <location evidence="1">Cytoplasm</location>
        <location evidence="1">Cytoskeleton</location>
    </subcellularLocation>
</comment>
<evidence type="ECO:0000256" key="1">
    <source>
        <dbReference type="ARBA" id="ARBA00004245"/>
    </source>
</evidence>
<accession>A0ABM3HAH9</accession>
<organism evidence="8 9">
    <name type="scientific">Rhodamnia argentea</name>
    <dbReference type="NCBI Taxonomy" id="178133"/>
    <lineage>
        <taxon>Eukaryota</taxon>
        <taxon>Viridiplantae</taxon>
        <taxon>Streptophyta</taxon>
        <taxon>Embryophyta</taxon>
        <taxon>Tracheophyta</taxon>
        <taxon>Spermatophyta</taxon>
        <taxon>Magnoliopsida</taxon>
        <taxon>eudicotyledons</taxon>
        <taxon>Gunneridae</taxon>
        <taxon>Pentapetalae</taxon>
        <taxon>rosids</taxon>
        <taxon>malvids</taxon>
        <taxon>Myrtales</taxon>
        <taxon>Myrtaceae</taxon>
        <taxon>Myrtoideae</taxon>
        <taxon>Myrteae</taxon>
        <taxon>Australasian group</taxon>
        <taxon>Rhodamnia</taxon>
    </lineage>
</organism>
<feature type="compositionally biased region" description="Basic and acidic residues" evidence="6">
    <location>
        <begin position="376"/>
        <end position="386"/>
    </location>
</feature>
<dbReference type="InterPro" id="IPR044833">
    <property type="entry name" value="WDL5/6"/>
</dbReference>
<keyword evidence="3" id="KW-0963">Cytoplasm</keyword>
<keyword evidence="4" id="KW-0493">Microtubule</keyword>
<keyword evidence="5" id="KW-0206">Cytoskeleton</keyword>